<evidence type="ECO:0000313" key="2">
    <source>
        <dbReference type="EMBL" id="MBK8891739.1"/>
    </source>
</evidence>
<keyword evidence="1" id="KW-0732">Signal</keyword>
<comment type="caution">
    <text evidence="2">The sequence shown here is derived from an EMBL/GenBank/DDBJ whole genome shotgun (WGS) entry which is preliminary data.</text>
</comment>
<sequence length="464" mass="51686">MKLNTFTSILSVHIAVLAGTAHAFCGFYVGKADANLFNEASQVIVVRDGDRTVVSMLNDYKGELKEFAIVVPVPSVLQKGQINVGDKKIFDRLDAYSAPRLAEYFDPNPCDRRQYEMARKDGSGPIMSAAPAPATSSRALGVTVEARYTVGEYDIVILSATQSDGLETWLRQNGYRIPKNSAKALAPYIRQNMKFFVAAVNLAEQAKTGFTMLRPLQFAYESEKFMLPIRLGMANANGPQDLIAYMLTKNGRVETSNYRTVKLPANMDLPVFLRQGDEFRNFYKAMFGEQAKKEGYRAVFTEYFWDMGWCDPCAADPLSGDELRKAGVFWAGGPGVEAPPVAPLPGQPQGRITPPRPVPGAAQPVMLTRLHVRYTPETFPEDLMFQETKDRQNFQTRYVLRHAAKVEADACPEAKPYLEGVSKRQEQEAQQLATLTGGDISAIRKKLSLPPAPPQKPWWEGLWR</sequence>
<organism evidence="2 3">
    <name type="scientific">Candidatus Dechloromonas phosphorivorans</name>
    <dbReference type="NCBI Taxonomy" id="2899244"/>
    <lineage>
        <taxon>Bacteria</taxon>
        <taxon>Pseudomonadati</taxon>
        <taxon>Pseudomonadota</taxon>
        <taxon>Betaproteobacteria</taxon>
        <taxon>Rhodocyclales</taxon>
        <taxon>Azonexaceae</taxon>
        <taxon>Dechloromonas</taxon>
    </lineage>
</organism>
<protein>
    <submittedName>
        <fullName evidence="2">DUF2330 domain-containing protein</fullName>
    </submittedName>
</protein>
<dbReference type="AlphaFoldDB" id="A0A9D7QJW2"/>
<dbReference type="InterPro" id="IPR016838">
    <property type="entry name" value="UCP026449"/>
</dbReference>
<proteinExistence type="predicted"/>
<feature type="chain" id="PRO_5039250114" evidence="1">
    <location>
        <begin position="24"/>
        <end position="464"/>
    </location>
</feature>
<accession>A0A9D7QJW2</accession>
<name>A0A9D7QJW2_9RHOO</name>
<evidence type="ECO:0000256" key="1">
    <source>
        <dbReference type="SAM" id="SignalP"/>
    </source>
</evidence>
<evidence type="ECO:0000313" key="3">
    <source>
        <dbReference type="Proteomes" id="UP000808146"/>
    </source>
</evidence>
<dbReference type="PIRSF" id="PIRSF026449">
    <property type="entry name" value="UCP026449"/>
    <property type="match status" value="1"/>
</dbReference>
<dbReference type="EMBL" id="JADKBR010000019">
    <property type="protein sequence ID" value="MBK8891739.1"/>
    <property type="molecule type" value="Genomic_DNA"/>
</dbReference>
<dbReference type="Pfam" id="PF10092">
    <property type="entry name" value="DUF2330"/>
    <property type="match status" value="1"/>
</dbReference>
<reference evidence="2" key="1">
    <citation type="submission" date="2020-10" db="EMBL/GenBank/DDBJ databases">
        <title>Connecting structure to function with the recovery of over 1000 high-quality activated sludge metagenome-assembled genomes encoding full-length rRNA genes using long-read sequencing.</title>
        <authorList>
            <person name="Singleton C.M."/>
            <person name="Petriglieri F."/>
            <person name="Kristensen J.M."/>
            <person name="Kirkegaard R.H."/>
            <person name="Michaelsen T.Y."/>
            <person name="Andersen M.H."/>
            <person name="Karst S.M."/>
            <person name="Dueholm M.S."/>
            <person name="Nielsen P.H."/>
            <person name="Albertsen M."/>
        </authorList>
    </citation>
    <scope>NUCLEOTIDE SEQUENCE</scope>
    <source>
        <strain evidence="2">OdNE_18-Q3-R46-58_BAT3C.305</strain>
    </source>
</reference>
<dbReference type="InterPro" id="IPR019283">
    <property type="entry name" value="DUF2330"/>
</dbReference>
<dbReference type="Proteomes" id="UP000808146">
    <property type="component" value="Unassembled WGS sequence"/>
</dbReference>
<feature type="signal peptide" evidence="1">
    <location>
        <begin position="1"/>
        <end position="23"/>
    </location>
</feature>
<gene>
    <name evidence="2" type="ORF">IPN75_15855</name>
</gene>